<evidence type="ECO:0000256" key="9">
    <source>
        <dbReference type="ARBA" id="ARBA00023136"/>
    </source>
</evidence>
<dbReference type="GO" id="GO:0005524">
    <property type="term" value="F:ATP binding"/>
    <property type="evidence" value="ECO:0007669"/>
    <property type="project" value="UniProtKB-KW"/>
</dbReference>
<keyword evidence="17" id="KW-1185">Reference proteome</keyword>
<comment type="similarity">
    <text evidence="2">Belongs to the AAA ATPase family.</text>
</comment>
<evidence type="ECO:0000256" key="5">
    <source>
        <dbReference type="ARBA" id="ARBA00022741"/>
    </source>
</evidence>
<dbReference type="Gene3D" id="3.10.330.10">
    <property type="match status" value="1"/>
</dbReference>
<keyword evidence="4" id="KW-0962">Peroxisome biogenesis</keyword>
<dbReference type="PANTHER" id="PTHR23077">
    <property type="entry name" value="AAA-FAMILY ATPASE"/>
    <property type="match status" value="1"/>
</dbReference>
<dbReference type="InterPro" id="IPR027417">
    <property type="entry name" value="P-loop_NTPase"/>
</dbReference>
<keyword evidence="6" id="KW-0378">Hydrolase</keyword>
<evidence type="ECO:0000256" key="8">
    <source>
        <dbReference type="ARBA" id="ARBA00022927"/>
    </source>
</evidence>
<dbReference type="Pfam" id="PF17862">
    <property type="entry name" value="AAA_lid_3"/>
    <property type="match status" value="1"/>
</dbReference>
<organism evidence="16 17">
    <name type="scientific">Dekkera bruxellensis</name>
    <name type="common">Brettanomyces custersii</name>
    <dbReference type="NCBI Taxonomy" id="5007"/>
    <lineage>
        <taxon>Eukaryota</taxon>
        <taxon>Fungi</taxon>
        <taxon>Dikarya</taxon>
        <taxon>Ascomycota</taxon>
        <taxon>Saccharomycotina</taxon>
        <taxon>Pichiomycetes</taxon>
        <taxon>Pichiales</taxon>
        <taxon>Pichiaceae</taxon>
        <taxon>Brettanomyces</taxon>
    </lineage>
</organism>
<proteinExistence type="inferred from homology"/>
<keyword evidence="7" id="KW-0067">ATP-binding</keyword>
<dbReference type="SUPFAM" id="SSF50692">
    <property type="entry name" value="ADC-like"/>
    <property type="match status" value="1"/>
</dbReference>
<evidence type="ECO:0000256" key="7">
    <source>
        <dbReference type="ARBA" id="ARBA00022840"/>
    </source>
</evidence>
<evidence type="ECO:0000256" key="14">
    <source>
        <dbReference type="ARBA" id="ARBA00081751"/>
    </source>
</evidence>
<dbReference type="EMBL" id="CABFWN010000006">
    <property type="protein sequence ID" value="VUG19933.1"/>
    <property type="molecule type" value="Genomic_DNA"/>
</dbReference>
<keyword evidence="8" id="KW-0653">Protein transport</keyword>
<gene>
    <name evidence="16" type="primary">PEX1</name>
    <name evidence="16" type="ORF">DEBR0S6_03620G</name>
</gene>
<dbReference type="Pfam" id="PF09262">
    <property type="entry name" value="PEX-1N"/>
    <property type="match status" value="1"/>
</dbReference>
<protein>
    <recommendedName>
        <fullName evidence="11">Peroxisomal ATPase PEX1</fullName>
    </recommendedName>
    <alternativeName>
        <fullName evidence="10">Peroxin-1</fullName>
    </alternativeName>
    <alternativeName>
        <fullName evidence="14">Peroxisome biosynthesis protein PAS1</fullName>
    </alternativeName>
</protein>
<dbReference type="InterPro" id="IPR009010">
    <property type="entry name" value="Asp_de-COase-like_dom_sf"/>
</dbReference>
<dbReference type="PANTHER" id="PTHR23077:SF12">
    <property type="entry name" value="PEROXISOMAL ATPASE PEX1"/>
    <property type="match status" value="1"/>
</dbReference>
<dbReference type="GO" id="GO:0005829">
    <property type="term" value="C:cytosol"/>
    <property type="evidence" value="ECO:0007669"/>
    <property type="project" value="TreeGrafter"/>
</dbReference>
<dbReference type="InterPro" id="IPR003959">
    <property type="entry name" value="ATPase_AAA_core"/>
</dbReference>
<evidence type="ECO:0000256" key="13">
    <source>
        <dbReference type="ARBA" id="ARBA00059626"/>
    </source>
</evidence>
<comment type="catalytic activity">
    <reaction evidence="12">
        <text>ATP + H2O = ADP + phosphate + H(+)</text>
        <dbReference type="Rhea" id="RHEA:13065"/>
        <dbReference type="ChEBI" id="CHEBI:15377"/>
        <dbReference type="ChEBI" id="CHEBI:15378"/>
        <dbReference type="ChEBI" id="CHEBI:30616"/>
        <dbReference type="ChEBI" id="CHEBI:43474"/>
        <dbReference type="ChEBI" id="CHEBI:456216"/>
    </reaction>
    <physiologicalReaction direction="left-to-right" evidence="12">
        <dbReference type="Rhea" id="RHEA:13066"/>
    </physiologicalReaction>
</comment>
<keyword evidence="3" id="KW-0813">Transport</keyword>
<feature type="domain" description="AAA+ ATPase" evidence="15">
    <location>
        <begin position="484"/>
        <end position="637"/>
    </location>
</feature>
<evidence type="ECO:0000256" key="2">
    <source>
        <dbReference type="ARBA" id="ARBA00006914"/>
    </source>
</evidence>
<dbReference type="Proteomes" id="UP000478008">
    <property type="component" value="Unassembled WGS sequence"/>
</dbReference>
<evidence type="ECO:0000259" key="15">
    <source>
        <dbReference type="SMART" id="SM00382"/>
    </source>
</evidence>
<dbReference type="AlphaFoldDB" id="A0A7D9D0Z3"/>
<dbReference type="CDD" id="cd19526">
    <property type="entry name" value="RecA-like_PEX1_r2"/>
    <property type="match status" value="1"/>
</dbReference>
<name>A0A7D9D0Z3_DEKBR</name>
<accession>A0A7D9D0Z3</accession>
<dbReference type="PROSITE" id="PS00674">
    <property type="entry name" value="AAA"/>
    <property type="match status" value="1"/>
</dbReference>
<dbReference type="Pfam" id="PF00004">
    <property type="entry name" value="AAA"/>
    <property type="match status" value="2"/>
</dbReference>
<dbReference type="SUPFAM" id="SSF54585">
    <property type="entry name" value="Cdc48 domain 2-like"/>
    <property type="match status" value="1"/>
</dbReference>
<evidence type="ECO:0000313" key="17">
    <source>
        <dbReference type="Proteomes" id="UP000478008"/>
    </source>
</evidence>
<comment type="subcellular location">
    <subcellularLocation>
        <location evidence="1">Membrane</location>
        <topology evidence="1">Peripheral membrane protein</topology>
    </subcellularLocation>
</comment>
<evidence type="ECO:0000313" key="16">
    <source>
        <dbReference type="EMBL" id="VUG19933.1"/>
    </source>
</evidence>
<reference evidence="16 17" key="1">
    <citation type="submission" date="2019-07" db="EMBL/GenBank/DDBJ databases">
        <authorList>
            <person name="Friedrich A."/>
            <person name="Schacherer J."/>
        </authorList>
    </citation>
    <scope>NUCLEOTIDE SEQUENCE [LARGE SCALE GENOMIC DNA]</scope>
</reference>
<dbReference type="SUPFAM" id="SSF52540">
    <property type="entry name" value="P-loop containing nucleoside triphosphate hydrolases"/>
    <property type="match status" value="2"/>
</dbReference>
<dbReference type="InterPro" id="IPR003960">
    <property type="entry name" value="ATPase_AAA_CS"/>
</dbReference>
<dbReference type="GO" id="GO:0016887">
    <property type="term" value="F:ATP hydrolysis activity"/>
    <property type="evidence" value="ECO:0007669"/>
    <property type="project" value="InterPro"/>
</dbReference>
<evidence type="ECO:0000256" key="10">
    <source>
        <dbReference type="ARBA" id="ARBA00032509"/>
    </source>
</evidence>
<evidence type="ECO:0000256" key="11">
    <source>
        <dbReference type="ARBA" id="ARBA00034532"/>
    </source>
</evidence>
<evidence type="ECO:0000256" key="6">
    <source>
        <dbReference type="ARBA" id="ARBA00022801"/>
    </source>
</evidence>
<evidence type="ECO:0000256" key="1">
    <source>
        <dbReference type="ARBA" id="ARBA00004170"/>
    </source>
</evidence>
<evidence type="ECO:0000256" key="4">
    <source>
        <dbReference type="ARBA" id="ARBA00022593"/>
    </source>
</evidence>
<dbReference type="Gene3D" id="1.10.8.60">
    <property type="match status" value="2"/>
</dbReference>
<dbReference type="InterPro" id="IPR003593">
    <property type="entry name" value="AAA+_ATPase"/>
</dbReference>
<dbReference type="GO" id="GO:0016558">
    <property type="term" value="P:protein import into peroxisome matrix"/>
    <property type="evidence" value="ECO:0007669"/>
    <property type="project" value="TreeGrafter"/>
</dbReference>
<dbReference type="SMART" id="SM00382">
    <property type="entry name" value="AAA"/>
    <property type="match status" value="2"/>
</dbReference>
<dbReference type="InterPro" id="IPR029067">
    <property type="entry name" value="CDC48_domain_2-like_sf"/>
</dbReference>
<dbReference type="InterPro" id="IPR015342">
    <property type="entry name" value="PEX1-N_C-lobe"/>
</dbReference>
<dbReference type="InterPro" id="IPR041569">
    <property type="entry name" value="AAA_lid_3"/>
</dbReference>
<keyword evidence="5" id="KW-0547">Nucleotide-binding</keyword>
<evidence type="ECO:0000256" key="3">
    <source>
        <dbReference type="ARBA" id="ARBA00022448"/>
    </source>
</evidence>
<keyword evidence="9" id="KW-0472">Membrane</keyword>
<feature type="domain" description="AAA+ ATPase" evidence="15">
    <location>
        <begin position="754"/>
        <end position="890"/>
    </location>
</feature>
<dbReference type="GO" id="GO:0005778">
    <property type="term" value="C:peroxisomal membrane"/>
    <property type="evidence" value="ECO:0007669"/>
    <property type="project" value="TreeGrafter"/>
</dbReference>
<sequence>MSFATVSVAYKPLHNCLLNLPAPFISPFINSANLLVQNVVIKVEYTNIKGESRSIYCGWTGFFSAFSSTVEIDPSFATISHIKEGLEVSIQIVMPNEICRIQTAELEPTTTEDWELTEMYAGTIEDKFLNQIRALQVNQTVIIHPNSNSSSSTVKFLVKEVCSTSEKIKYGLLTNNTELHIAPKIRKHTHSKQVEIPARELSTASDHFILRSVALPNDLVKIECEDDYCVFVNLDKLNSDFRFAMISVLEGPGTPQKALIDMSSRHGEKKEGKLLNKLKKPKLIAKIMKCATLDSGTIAISKLLSVSLGLEGTVGEKIVVQLLSNEEGKLSDETSYKLIMHPITTESLKKNTKKVIKDGDRKTSKESKYRKELSMKYRKMLESLFHSNSKPPLTNGMKIPMIQKSPFVDGAVLEIKCSSKNETEYPHWIIFDDKLMHHAIGRGSSILTEKRFLQDRGRVEEKEKQFKMIARDKELSDISGCIKRQTNCIIYGASGSGKTMLCKELSSQFHSKGYYTKEIDCNEIISTLNLEKLKKLLTETVIMELLWHEPSILLLENADSLISKETEHGESGFSTQLAELFSSRLTPLSRGHKVSLVVTCKTRDSINPLIFQKHLVEEEFNLKSPTKEQRLELLINFIKKYPLSEPKDEEFLRDVAADTEGYLPYDLKCLCDRAFHDAISSELPMKDRHIGMENFVHSLKGFTPSSLRGVKLQKSTGTSWNSIGGLKQAKQILLETLEWPTKYAPIFANCPLRLRSGILLYGYPGCGKTLLASAVASQCGLNFISIKGPEILNKYIGASEQAVRELFERATAAKPCILFFDEFDSVAPKRGHDSTGVTDRIVNQLLTQMDGAEGLDGVYVLAATSRPDLIDPALLRPGRLDKSVLCEMPNYENRLDILKTILKSNKFSVAEDVDLGEIARKAAKFSGADLQALIYNSYLKAVHEDLAKKEKLMQENNKDEGTVDYFVSLTTKQSAIQSSVTNLGERLRSIRMNKKESGIGNSAALNRGLYDNGVKNDHSRNVANNSKKVVLKAGHFKQGLLETNRSISNKQIKKLDQIYEKFTENRRAGDLRDGEASQNIGERTTLM</sequence>
<evidence type="ECO:0000256" key="12">
    <source>
        <dbReference type="ARBA" id="ARBA00048778"/>
    </source>
</evidence>
<dbReference type="InterPro" id="IPR050168">
    <property type="entry name" value="AAA_ATPase_domain"/>
</dbReference>
<dbReference type="FunFam" id="3.40.50.300:FF:000149">
    <property type="entry name" value="Nuclear valosin-containing protein-like"/>
    <property type="match status" value="1"/>
</dbReference>
<comment type="function">
    <text evidence="13">Component of the PEX1-PEX6 AAA ATPase complex involved in peroxisome biosynthesis. The complex acts as a protein dislocase complex that mediates the ATP-dependent extraction of the PEX5 receptor from peroxisomal membranes, an essential step for PEX5 recycling. Specifically recognizes PEX5 monoubiquitinated at 'Cys-6', and pulls it out of the peroxisome lumen through the PEX2-PEX10-PEX12 retrotranslocation channel. Extraction by the PEX1-PEX6 AAA ATPase complex is accompanied by unfolding of the TPR repeats and release of bound cargo from PEX5.</text>
</comment>
<dbReference type="Gene3D" id="3.40.50.300">
    <property type="entry name" value="P-loop containing nucleotide triphosphate hydrolases"/>
    <property type="match status" value="2"/>
</dbReference>